<dbReference type="InterPro" id="IPR000178">
    <property type="entry name" value="TF_IF2_bacterial-like"/>
</dbReference>
<feature type="compositionally biased region" description="Basic and acidic residues" evidence="10">
    <location>
        <begin position="88"/>
        <end position="155"/>
    </location>
</feature>
<evidence type="ECO:0000313" key="13">
    <source>
        <dbReference type="Proteomes" id="UP001265259"/>
    </source>
</evidence>
<keyword evidence="7 8" id="KW-0342">GTP-binding</keyword>
<feature type="domain" description="Tr-type G" evidence="11">
    <location>
        <begin position="343"/>
        <end position="513"/>
    </location>
</feature>
<dbReference type="CDD" id="cd03702">
    <property type="entry name" value="IF2_mtIF2_II"/>
    <property type="match status" value="1"/>
</dbReference>
<dbReference type="Pfam" id="PF04760">
    <property type="entry name" value="IF2_N"/>
    <property type="match status" value="1"/>
</dbReference>
<feature type="compositionally biased region" description="Basic and acidic residues" evidence="10">
    <location>
        <begin position="191"/>
        <end position="216"/>
    </location>
</feature>
<dbReference type="SUPFAM" id="SSF52156">
    <property type="entry name" value="Initiation factor IF2/eIF5b, domain 3"/>
    <property type="match status" value="1"/>
</dbReference>
<feature type="compositionally biased region" description="Low complexity" evidence="10">
    <location>
        <begin position="59"/>
        <end position="71"/>
    </location>
</feature>
<evidence type="ECO:0000256" key="10">
    <source>
        <dbReference type="SAM" id="MobiDB-lite"/>
    </source>
</evidence>
<comment type="similarity">
    <text evidence="1 8 9">Belongs to the TRAFAC class translation factor GTPase superfamily. Classic translation factor GTPase family. IF-2 subfamily.</text>
</comment>
<evidence type="ECO:0000256" key="6">
    <source>
        <dbReference type="ARBA" id="ARBA00022917"/>
    </source>
</evidence>
<dbReference type="InterPro" id="IPR053905">
    <property type="entry name" value="EF-G-like_DII"/>
</dbReference>
<evidence type="ECO:0000313" key="12">
    <source>
        <dbReference type="EMBL" id="MDT0681576.1"/>
    </source>
</evidence>
<dbReference type="NCBIfam" id="TIGR00231">
    <property type="entry name" value="small_GTP"/>
    <property type="match status" value="1"/>
</dbReference>
<protein>
    <recommendedName>
        <fullName evidence="2 8">Translation initiation factor IF-2</fullName>
    </recommendedName>
</protein>
<evidence type="ECO:0000259" key="11">
    <source>
        <dbReference type="PROSITE" id="PS51722"/>
    </source>
</evidence>
<dbReference type="InterPro" id="IPR044145">
    <property type="entry name" value="IF2_II"/>
</dbReference>
<dbReference type="Gene3D" id="2.40.30.10">
    <property type="entry name" value="Translation factors"/>
    <property type="match status" value="2"/>
</dbReference>
<keyword evidence="3 8" id="KW-0963">Cytoplasm</keyword>
<dbReference type="Pfam" id="PF22042">
    <property type="entry name" value="EF-G_D2"/>
    <property type="match status" value="1"/>
</dbReference>
<dbReference type="SUPFAM" id="SSF50447">
    <property type="entry name" value="Translation proteins"/>
    <property type="match status" value="2"/>
</dbReference>
<evidence type="ECO:0000256" key="7">
    <source>
        <dbReference type="ARBA" id="ARBA00023134"/>
    </source>
</evidence>
<dbReference type="InterPro" id="IPR027417">
    <property type="entry name" value="P-loop_NTPase"/>
</dbReference>
<evidence type="ECO:0000256" key="1">
    <source>
        <dbReference type="ARBA" id="ARBA00007733"/>
    </source>
</evidence>
<dbReference type="Pfam" id="PF08364">
    <property type="entry name" value="IF2_assoc"/>
    <property type="match status" value="1"/>
</dbReference>
<dbReference type="InterPro" id="IPR036925">
    <property type="entry name" value="TIF_IF2_dom3_sf"/>
</dbReference>
<evidence type="ECO:0000256" key="2">
    <source>
        <dbReference type="ARBA" id="ARBA00020675"/>
    </source>
</evidence>
<dbReference type="CDD" id="cd03692">
    <property type="entry name" value="mtIF2_IVc"/>
    <property type="match status" value="1"/>
</dbReference>
<dbReference type="InterPro" id="IPR009000">
    <property type="entry name" value="Transl_B-barrel_sf"/>
</dbReference>
<dbReference type="PANTHER" id="PTHR43381:SF5">
    <property type="entry name" value="TR-TYPE G DOMAIN-CONTAINING PROTEIN"/>
    <property type="match status" value="1"/>
</dbReference>
<dbReference type="InterPro" id="IPR006847">
    <property type="entry name" value="IF2_N"/>
</dbReference>
<comment type="caution">
    <text evidence="12">The sequence shown here is derived from an EMBL/GenBank/DDBJ whole genome shotgun (WGS) entry which is preliminary data.</text>
</comment>
<evidence type="ECO:0000256" key="3">
    <source>
        <dbReference type="ARBA" id="ARBA00022490"/>
    </source>
</evidence>
<dbReference type="Pfam" id="PF00009">
    <property type="entry name" value="GTP_EFTU"/>
    <property type="match status" value="1"/>
</dbReference>
<dbReference type="InterPro" id="IPR013575">
    <property type="entry name" value="IF2_assoc_dom_bac"/>
</dbReference>
<keyword evidence="5 8" id="KW-0547">Nucleotide-binding</keyword>
<reference evidence="12 13" key="1">
    <citation type="submission" date="2023-09" db="EMBL/GenBank/DDBJ databases">
        <authorList>
            <person name="Rey-Velasco X."/>
        </authorList>
    </citation>
    <scope>NUCLEOTIDE SEQUENCE [LARGE SCALE GENOMIC DNA]</scope>
    <source>
        <strain evidence="12 13">F158</strain>
    </source>
</reference>
<dbReference type="InterPro" id="IPR000795">
    <property type="entry name" value="T_Tr_GTP-bd_dom"/>
</dbReference>
<keyword evidence="4 8" id="KW-0396">Initiation factor</keyword>
<name>A0ABU3DCZ1_9RHOB</name>
<dbReference type="HAMAP" id="MF_00100_B">
    <property type="entry name" value="IF_2_B"/>
    <property type="match status" value="1"/>
</dbReference>
<dbReference type="CDD" id="cd01887">
    <property type="entry name" value="IF2_eIF5B"/>
    <property type="match status" value="1"/>
</dbReference>
<dbReference type="RefSeq" id="WP_311689350.1">
    <property type="nucleotide sequence ID" value="NZ_JAVRHL010000001.1"/>
</dbReference>
<proteinExistence type="inferred from homology"/>
<organism evidence="12 13">
    <name type="scientific">Tropicimonas omnivorans</name>
    <dbReference type="NCBI Taxonomy" id="3075590"/>
    <lineage>
        <taxon>Bacteria</taxon>
        <taxon>Pseudomonadati</taxon>
        <taxon>Pseudomonadota</taxon>
        <taxon>Alphaproteobacteria</taxon>
        <taxon>Rhodobacterales</taxon>
        <taxon>Roseobacteraceae</taxon>
        <taxon>Tropicimonas</taxon>
    </lineage>
</organism>
<feature type="binding site" evidence="8">
    <location>
        <begin position="453"/>
        <end position="456"/>
    </location>
    <ligand>
        <name>GTP</name>
        <dbReference type="ChEBI" id="CHEBI:37565"/>
    </ligand>
</feature>
<feature type="binding site" evidence="8">
    <location>
        <begin position="352"/>
        <end position="359"/>
    </location>
    <ligand>
        <name>GTP</name>
        <dbReference type="ChEBI" id="CHEBI:37565"/>
    </ligand>
</feature>
<dbReference type="GO" id="GO:0003743">
    <property type="term" value="F:translation initiation factor activity"/>
    <property type="evidence" value="ECO:0007669"/>
    <property type="project" value="UniProtKB-KW"/>
</dbReference>
<comment type="caution">
    <text evidence="8">Lacks conserved residue(s) required for the propagation of feature annotation.</text>
</comment>
<accession>A0ABU3DCZ1</accession>
<dbReference type="InterPro" id="IPR015760">
    <property type="entry name" value="TIF_IF2"/>
</dbReference>
<dbReference type="Gene3D" id="3.40.50.10050">
    <property type="entry name" value="Translation initiation factor IF- 2, domain 3"/>
    <property type="match status" value="1"/>
</dbReference>
<dbReference type="Proteomes" id="UP001265259">
    <property type="component" value="Unassembled WGS sequence"/>
</dbReference>
<keyword evidence="13" id="KW-1185">Reference proteome</keyword>
<comment type="subcellular location">
    <subcellularLocation>
        <location evidence="8">Cytoplasm</location>
    </subcellularLocation>
</comment>
<feature type="region of interest" description="Disordered" evidence="10">
    <location>
        <begin position="1"/>
        <end position="255"/>
    </location>
</feature>
<evidence type="ECO:0000256" key="4">
    <source>
        <dbReference type="ARBA" id="ARBA00022540"/>
    </source>
</evidence>
<dbReference type="PROSITE" id="PS01176">
    <property type="entry name" value="IF2"/>
    <property type="match status" value="1"/>
</dbReference>
<dbReference type="SUPFAM" id="SSF52540">
    <property type="entry name" value="P-loop containing nucleoside triphosphate hydrolases"/>
    <property type="match status" value="1"/>
</dbReference>
<keyword evidence="6 8" id="KW-0648">Protein biosynthesis</keyword>
<comment type="function">
    <text evidence="8 9">One of the essential components for the initiation of protein synthesis. Protects formylmethionyl-tRNA from spontaneous hydrolysis and promotes its binding to the 30S ribosomal subunits. Also involved in the hydrolysis of GTP during the formation of the 70S ribosomal complex.</text>
</comment>
<dbReference type="Gene3D" id="3.40.50.300">
    <property type="entry name" value="P-loop containing nucleotide triphosphate hydrolases"/>
    <property type="match status" value="1"/>
</dbReference>
<dbReference type="NCBIfam" id="TIGR00487">
    <property type="entry name" value="IF-2"/>
    <property type="match status" value="1"/>
</dbReference>
<dbReference type="PANTHER" id="PTHR43381">
    <property type="entry name" value="TRANSLATION INITIATION FACTOR IF-2-RELATED"/>
    <property type="match status" value="1"/>
</dbReference>
<gene>
    <name evidence="8 12" type="primary">infB</name>
    <name evidence="12" type="ORF">RM543_02675</name>
</gene>
<feature type="compositionally biased region" description="Low complexity" evidence="10">
    <location>
        <begin position="156"/>
        <end position="178"/>
    </location>
</feature>
<dbReference type="PROSITE" id="PS51722">
    <property type="entry name" value="G_TR_2"/>
    <property type="match status" value="1"/>
</dbReference>
<evidence type="ECO:0000256" key="8">
    <source>
        <dbReference type="HAMAP-Rule" id="MF_00100"/>
    </source>
</evidence>
<dbReference type="InterPro" id="IPR023115">
    <property type="entry name" value="TIF_IF2_dom3"/>
</dbReference>
<feature type="compositionally biased region" description="Gly residues" evidence="10">
    <location>
        <begin position="49"/>
        <end position="58"/>
    </location>
</feature>
<evidence type="ECO:0000256" key="9">
    <source>
        <dbReference type="RuleBase" id="RU000644"/>
    </source>
</evidence>
<dbReference type="Pfam" id="PF11987">
    <property type="entry name" value="IF-2"/>
    <property type="match status" value="1"/>
</dbReference>
<evidence type="ECO:0000256" key="5">
    <source>
        <dbReference type="ARBA" id="ARBA00022741"/>
    </source>
</evidence>
<dbReference type="InterPro" id="IPR005225">
    <property type="entry name" value="Small_GTP-bd"/>
</dbReference>
<dbReference type="EMBL" id="JAVRHL010000001">
    <property type="protein sequence ID" value="MDT0681576.1"/>
    <property type="molecule type" value="Genomic_DNA"/>
</dbReference>
<sequence>MSENDGKKTLGLRSGPRSGQVKQSFSHGRTKNVVVETKRKRVVVPKPGAPGGKTGGAGPAPAGDPSRRPAGISDAEMERRMKALAAAKARESEDAERRAAEEKARDEERQRRRDEAEAKEREEREREEALKAKAEAEERARQEAEAEKRRAKEASAKPAASAAPSSAAAASPADAEAAQGRAAKGGATGPRKTDRDDRRDRDQKSGKGGEKGDRRSGKLTLNQALSGNEGGRQRSLAQMKRKQERARQKAMGQNEAREKVVREVRLPEAIVVSELANRMAERVSDVVKALMQNGIMATQNQTIDADTAELIIEDFGHRSQRVSDSDVEDVLHSVDDKAEELQPRAPVITVMGHVDHGKTSLLDAIRSEKVVSGEAGGITQHIGAYQVKADNGTTLTFLDTPGHAAFTSMRARGAQVTDIVVLVVAADDAVMPQTIEAIHHAKAAGVPMIVAINKIDKYDATPDKVRTDLLQHEVIVEKMSGDVQDVEVSAISGQGLDALLEAISLQAELLELKANPNRNASGAVIEAQLDVGRGPVATVLVQNGTLKRGDIFVVGEQWGKVRALIDDSGDRVDQAGPSVPVEVLGLNGTPEAGDVLNVVETEAQAREIAEYRQKAAKDKRAAAGAATTLDQLMAKAKADQNVSELPILVKADVQGSAEAIVQAMEKIGNDEVRVRVLHSGVGAITETDVGLAEASGAPVIGFNVRANASARNTANQKGVEIRYYSVIYDLVDDVKAAASGLLSAEVREHFIGYAEIREVFKVSNVGKVAGCLVTEGNARRAAGVRLLRDNVVIHEGNLKTLKRFKDEVAEVQSGQECGMAFENYEDIRPGDVIEIFEREEVERTLA</sequence>
<feature type="binding site" evidence="8">
    <location>
        <begin position="399"/>
        <end position="403"/>
    </location>
    <ligand>
        <name>GTP</name>
        <dbReference type="ChEBI" id="CHEBI:37565"/>
    </ligand>
</feature>